<dbReference type="InterPro" id="IPR001509">
    <property type="entry name" value="Epimerase_deHydtase"/>
</dbReference>
<dbReference type="Proteomes" id="UP001224775">
    <property type="component" value="Unassembled WGS sequence"/>
</dbReference>
<comment type="similarity">
    <text evidence="1">Belongs to the peptidase S1 family.</text>
</comment>
<comment type="caution">
    <text evidence="11">The sequence shown here is derived from an EMBL/GenBank/DDBJ whole genome shotgun (WGS) entry which is preliminary data.</text>
</comment>
<feature type="compositionally biased region" description="Low complexity" evidence="8">
    <location>
        <begin position="354"/>
        <end position="414"/>
    </location>
</feature>
<evidence type="ECO:0000313" key="12">
    <source>
        <dbReference type="Proteomes" id="UP001224775"/>
    </source>
</evidence>
<dbReference type="Pfam" id="PF00089">
    <property type="entry name" value="Trypsin"/>
    <property type="match status" value="1"/>
</dbReference>
<dbReference type="CDD" id="cd00190">
    <property type="entry name" value="Tryp_SPc"/>
    <property type="match status" value="1"/>
</dbReference>
<feature type="domain" description="Peptidase S1" evidence="10">
    <location>
        <begin position="57"/>
        <end position="286"/>
    </location>
</feature>
<dbReference type="GO" id="GO:0004252">
    <property type="term" value="F:serine-type endopeptidase activity"/>
    <property type="evidence" value="ECO:0007669"/>
    <property type="project" value="InterPro"/>
</dbReference>
<feature type="compositionally biased region" description="Polar residues" evidence="8">
    <location>
        <begin position="440"/>
        <end position="453"/>
    </location>
</feature>
<dbReference type="PANTHER" id="PTHR24276">
    <property type="entry name" value="POLYSERASE-RELATED"/>
    <property type="match status" value="1"/>
</dbReference>
<evidence type="ECO:0000256" key="4">
    <source>
        <dbReference type="ARBA" id="ARBA00022825"/>
    </source>
</evidence>
<dbReference type="Gene3D" id="2.40.10.10">
    <property type="entry name" value="Trypsin-like serine proteases"/>
    <property type="match status" value="1"/>
</dbReference>
<dbReference type="EMBL" id="JATAAI010000021">
    <property type="protein sequence ID" value="KAK1738231.1"/>
    <property type="molecule type" value="Genomic_DNA"/>
</dbReference>
<evidence type="ECO:0000256" key="1">
    <source>
        <dbReference type="ARBA" id="ARBA00007664"/>
    </source>
</evidence>
<dbReference type="InterPro" id="IPR043504">
    <property type="entry name" value="Peptidase_S1_PA_chymotrypsin"/>
</dbReference>
<feature type="compositionally biased region" description="Polar residues" evidence="8">
    <location>
        <begin position="472"/>
        <end position="490"/>
    </location>
</feature>
<dbReference type="Pfam" id="PF01370">
    <property type="entry name" value="Epimerase"/>
    <property type="match status" value="1"/>
</dbReference>
<dbReference type="PROSITE" id="PS00135">
    <property type="entry name" value="TRYPSIN_SER"/>
    <property type="match status" value="1"/>
</dbReference>
<protein>
    <submittedName>
        <fullName evidence="11">Trypsin-like serine protease</fullName>
        <ecNumber evidence="11">3.4.21.-</ecNumber>
    </submittedName>
</protein>
<feature type="compositionally biased region" description="Polar residues" evidence="8">
    <location>
        <begin position="333"/>
        <end position="343"/>
    </location>
</feature>
<evidence type="ECO:0000256" key="9">
    <source>
        <dbReference type="SAM" id="Phobius"/>
    </source>
</evidence>
<feature type="compositionally biased region" description="Polar residues" evidence="8">
    <location>
        <begin position="295"/>
        <end position="309"/>
    </location>
</feature>
<feature type="compositionally biased region" description="Pro residues" evidence="8">
    <location>
        <begin position="320"/>
        <end position="332"/>
    </location>
</feature>
<keyword evidence="6" id="KW-1015">Disulfide bond</keyword>
<feature type="compositionally biased region" description="Low complexity" evidence="8">
    <location>
        <begin position="454"/>
        <end position="471"/>
    </location>
</feature>
<evidence type="ECO:0000256" key="3">
    <source>
        <dbReference type="ARBA" id="ARBA00022801"/>
    </source>
</evidence>
<keyword evidence="3 7" id="KW-0378">Hydrolase</keyword>
<dbReference type="PRINTS" id="PR00722">
    <property type="entry name" value="CHYMOTRYPSIN"/>
</dbReference>
<name>A0AAD8Y256_9STRA</name>
<keyword evidence="5" id="KW-0843">Virulence</keyword>
<dbReference type="AlphaFoldDB" id="A0AAD8Y256"/>
<evidence type="ECO:0000256" key="6">
    <source>
        <dbReference type="ARBA" id="ARBA00023157"/>
    </source>
</evidence>
<keyword evidence="9" id="KW-1133">Transmembrane helix</keyword>
<dbReference type="FunFam" id="2.40.10.10:FF:000068">
    <property type="entry name" value="transmembrane protease serine 2"/>
    <property type="match status" value="1"/>
</dbReference>
<evidence type="ECO:0000256" key="5">
    <source>
        <dbReference type="ARBA" id="ARBA00023026"/>
    </source>
</evidence>
<dbReference type="InterPro" id="IPR001254">
    <property type="entry name" value="Trypsin_dom"/>
</dbReference>
<feature type="transmembrane region" description="Helical" evidence="9">
    <location>
        <begin position="12"/>
        <end position="32"/>
    </location>
</feature>
<evidence type="ECO:0000256" key="2">
    <source>
        <dbReference type="ARBA" id="ARBA00022670"/>
    </source>
</evidence>
<dbReference type="InterPro" id="IPR033116">
    <property type="entry name" value="TRYPSIN_SER"/>
</dbReference>
<gene>
    <name evidence="11" type="ORF">QTG54_010900</name>
</gene>
<keyword evidence="9" id="KW-0812">Transmembrane</keyword>
<dbReference type="InterPro" id="IPR050430">
    <property type="entry name" value="Peptidase_S1"/>
</dbReference>
<dbReference type="SUPFAM" id="SSF50494">
    <property type="entry name" value="Trypsin-like serine proteases"/>
    <property type="match status" value="1"/>
</dbReference>
<reference evidence="11" key="1">
    <citation type="submission" date="2023-06" db="EMBL/GenBank/DDBJ databases">
        <title>Survivors Of The Sea: Transcriptome response of Skeletonema marinoi to long-term dormancy.</title>
        <authorList>
            <person name="Pinder M.I.M."/>
            <person name="Kourtchenko O."/>
            <person name="Robertson E.K."/>
            <person name="Larsson T."/>
            <person name="Maumus F."/>
            <person name="Osuna-Cruz C.M."/>
            <person name="Vancaester E."/>
            <person name="Stenow R."/>
            <person name="Vandepoele K."/>
            <person name="Ploug H."/>
            <person name="Bruchert V."/>
            <person name="Godhe A."/>
            <person name="Topel M."/>
        </authorList>
    </citation>
    <scope>NUCLEOTIDE SEQUENCE</scope>
    <source>
        <strain evidence="11">R05AC</strain>
    </source>
</reference>
<proteinExistence type="inferred from homology"/>
<dbReference type="GO" id="GO:0006508">
    <property type="term" value="P:proteolysis"/>
    <property type="evidence" value="ECO:0007669"/>
    <property type="project" value="UniProtKB-KW"/>
</dbReference>
<evidence type="ECO:0000313" key="11">
    <source>
        <dbReference type="EMBL" id="KAK1738231.1"/>
    </source>
</evidence>
<dbReference type="FunFam" id="2.40.10.10:FF:000036">
    <property type="entry name" value="Trypsin beta"/>
    <property type="match status" value="1"/>
</dbReference>
<accession>A0AAD8Y256</accession>
<dbReference type="InterPro" id="IPR018114">
    <property type="entry name" value="TRYPSIN_HIS"/>
</dbReference>
<dbReference type="SUPFAM" id="SSF51735">
    <property type="entry name" value="NAD(P)-binding Rossmann-fold domains"/>
    <property type="match status" value="1"/>
</dbReference>
<dbReference type="InterPro" id="IPR036291">
    <property type="entry name" value="NAD(P)-bd_dom_sf"/>
</dbReference>
<dbReference type="InterPro" id="IPR009003">
    <property type="entry name" value="Peptidase_S1_PA"/>
</dbReference>
<dbReference type="PROSITE" id="PS50240">
    <property type="entry name" value="TRYPSIN_DOM"/>
    <property type="match status" value="1"/>
</dbReference>
<keyword evidence="4 7" id="KW-0720">Serine protease</keyword>
<evidence type="ECO:0000259" key="10">
    <source>
        <dbReference type="PROSITE" id="PS50240"/>
    </source>
</evidence>
<feature type="region of interest" description="Disordered" evidence="8">
    <location>
        <begin position="291"/>
        <end position="519"/>
    </location>
</feature>
<keyword evidence="12" id="KW-1185">Reference proteome</keyword>
<feature type="compositionally biased region" description="Low complexity" evidence="8">
    <location>
        <begin position="422"/>
        <end position="439"/>
    </location>
</feature>
<feature type="compositionally biased region" description="Low complexity" evidence="8">
    <location>
        <begin position="496"/>
        <end position="514"/>
    </location>
</feature>
<sequence>MRRQHIIMSSSTLSYAWAMFYFFVLCQFAMLVSSTKLLNQSNDTAGGDRLNLFDTRIIGGKEATEDRHPYSVSLKDSFHFCGGSLILKDVVLTAAHCINGDNFDVLVGRHDFDDNDGELVSVRKTITHPNYDAGTSSYDVALVFLSTPVQDENIQLMRLNNDDSYPQPGTMAHVMGWGDINPGSSLETVDELHIVSVDVISNEECETITKDGQNYEGQIYDNMLCTSTEGQDACQGDSGGPLIVRGNTAANDMQIGVVSWGIGCAYLPGVFSRVSIVYDWIQDNACRRSRDKSRSTLCGTTQAITDETQPPSSSPSAKPSLPPTNEPSPRPSQSPTNSPTTLFPTIGPSPLPTSFPSFTSSDNPSLQPSESPSLSLQPSASPTSSPSSSPSKQPTSRPSVSPSISSSPSGNPSLEPTPVPSVEPSVEPSALPSASQSPSRTPTWQPSKMPSSHPTAFPSARPSASPSEKPSNSPTLSLQPSPKPSVQPSDFPSGIPSLTPSDSPSSSSVPTLSVEPTNANYGRLRQDEIGIKVYGLRDPLIMSSEALSPEDFHSNSSSRLGKSTLVLYNSQTIFEDLSVTSGHCTVESQTSFRDIILIPTMEVGRRPQLSHASASRCTKINNPTMTKNTSSSSRRTVVITGGLGNLGSKLCRHLLSHATPPKVILLEHPAFIDASKPPPHPDATIVPCDLGSPNLNELETILSGNSIDGVVDTVIHFSAVNPYPTADWSESAQSMDHTFNIFQMAVKCHVRRVILASSNHVMGGYKDDTSFGPSSVHPSSPPNVGTVPLDQNTLKISGDAKAYAAAKLAGERLAMTLGSIYGDTTTFVVLRIGWCQPGENLPDTLCAAGSPPEFLLEGEEDGGTNNNNSGMSEGDAKDEIWFKQMWLSNRDYLRYFEAAIDLSVPTSESDTSTQEKQHVHRHERKGFVLVNAMSANRDAKWNLEETKRLLGVVSQDDSLA</sequence>
<organism evidence="11 12">
    <name type="scientific">Skeletonema marinoi</name>
    <dbReference type="NCBI Taxonomy" id="267567"/>
    <lineage>
        <taxon>Eukaryota</taxon>
        <taxon>Sar</taxon>
        <taxon>Stramenopiles</taxon>
        <taxon>Ochrophyta</taxon>
        <taxon>Bacillariophyta</taxon>
        <taxon>Coscinodiscophyceae</taxon>
        <taxon>Thalassiosirophycidae</taxon>
        <taxon>Thalassiosirales</taxon>
        <taxon>Skeletonemataceae</taxon>
        <taxon>Skeletonema</taxon>
        <taxon>Skeletonema marinoi-dohrnii complex</taxon>
    </lineage>
</organism>
<keyword evidence="2 7" id="KW-0645">Protease</keyword>
<dbReference type="SMART" id="SM00020">
    <property type="entry name" value="Tryp_SPc"/>
    <property type="match status" value="1"/>
</dbReference>
<dbReference type="Gene3D" id="3.40.50.720">
    <property type="entry name" value="NAD(P)-binding Rossmann-like Domain"/>
    <property type="match status" value="1"/>
</dbReference>
<evidence type="ECO:0000256" key="7">
    <source>
        <dbReference type="RuleBase" id="RU363034"/>
    </source>
</evidence>
<dbReference type="EC" id="3.4.21.-" evidence="11"/>
<dbReference type="InterPro" id="IPR001314">
    <property type="entry name" value="Peptidase_S1A"/>
</dbReference>
<feature type="compositionally biased region" description="Low complexity" evidence="8">
    <location>
        <begin position="310"/>
        <end position="319"/>
    </location>
</feature>
<dbReference type="PROSITE" id="PS00134">
    <property type="entry name" value="TRYPSIN_HIS"/>
    <property type="match status" value="1"/>
</dbReference>
<keyword evidence="9" id="KW-0472">Membrane</keyword>
<evidence type="ECO:0000256" key="8">
    <source>
        <dbReference type="SAM" id="MobiDB-lite"/>
    </source>
</evidence>
<dbReference type="PANTHER" id="PTHR24276:SF91">
    <property type="entry name" value="AT26814P-RELATED"/>
    <property type="match status" value="1"/>
</dbReference>